<organism evidence="7 8">
    <name type="scientific">candidate division WOR-1 bacterium RIFCSPLOWO2_02_FULL_46_20</name>
    <dbReference type="NCBI Taxonomy" id="1802567"/>
    <lineage>
        <taxon>Bacteria</taxon>
        <taxon>Bacillati</taxon>
        <taxon>Saganbacteria</taxon>
    </lineage>
</organism>
<protein>
    <recommendedName>
        <fullName evidence="6">MPN domain-containing protein</fullName>
    </recommendedName>
</protein>
<dbReference type="SUPFAM" id="SSF102712">
    <property type="entry name" value="JAB1/MPN domain"/>
    <property type="match status" value="1"/>
</dbReference>
<feature type="domain" description="MPN" evidence="6">
    <location>
        <begin position="2"/>
        <end position="124"/>
    </location>
</feature>
<keyword evidence="4" id="KW-0862">Zinc</keyword>
<evidence type="ECO:0000256" key="5">
    <source>
        <dbReference type="ARBA" id="ARBA00023049"/>
    </source>
</evidence>
<name>A0A1F4RFZ1_UNCSA</name>
<dbReference type="Proteomes" id="UP000176938">
    <property type="component" value="Unassembled WGS sequence"/>
</dbReference>
<evidence type="ECO:0000256" key="3">
    <source>
        <dbReference type="ARBA" id="ARBA00022801"/>
    </source>
</evidence>
<accession>A0A1F4RFZ1</accession>
<gene>
    <name evidence="7" type="ORF">A3H38_03550</name>
</gene>
<evidence type="ECO:0000313" key="7">
    <source>
        <dbReference type="EMBL" id="OGC07102.1"/>
    </source>
</evidence>
<dbReference type="SMART" id="SM00232">
    <property type="entry name" value="JAB_MPN"/>
    <property type="match status" value="1"/>
</dbReference>
<reference evidence="7 8" key="1">
    <citation type="journal article" date="2016" name="Nat. Commun.">
        <title>Thousands of microbial genomes shed light on interconnected biogeochemical processes in an aquifer system.</title>
        <authorList>
            <person name="Anantharaman K."/>
            <person name="Brown C.T."/>
            <person name="Hug L.A."/>
            <person name="Sharon I."/>
            <person name="Castelle C.J."/>
            <person name="Probst A.J."/>
            <person name="Thomas B.C."/>
            <person name="Singh A."/>
            <person name="Wilkins M.J."/>
            <person name="Karaoz U."/>
            <person name="Brodie E.L."/>
            <person name="Williams K.H."/>
            <person name="Hubbard S.S."/>
            <person name="Banfield J.F."/>
        </authorList>
    </citation>
    <scope>NUCLEOTIDE SEQUENCE [LARGE SCALE GENOMIC DNA]</scope>
</reference>
<evidence type="ECO:0000313" key="8">
    <source>
        <dbReference type="Proteomes" id="UP000176938"/>
    </source>
</evidence>
<sequence>MLIINEKLKFELIEQVRQEESKEACGILAGRRGQVEKVYQIKNASDSPESCYFMEPREQLKVMKELRAQSLEMVGIYHSHPKSEAYPSARDVELAFYSALSYVIIYLPPHGKIQFRSFRIVEGKIAEEEIKT</sequence>
<dbReference type="PANTHER" id="PTHR34858:SF1">
    <property type="entry name" value="CYSO-CYSTEINE PEPTIDASE"/>
    <property type="match status" value="1"/>
</dbReference>
<dbReference type="AlphaFoldDB" id="A0A1F4RFZ1"/>
<keyword evidence="1" id="KW-0645">Protease</keyword>
<keyword evidence="3" id="KW-0378">Hydrolase</keyword>
<dbReference type="InterPro" id="IPR028090">
    <property type="entry name" value="JAB_dom_prok"/>
</dbReference>
<evidence type="ECO:0000256" key="2">
    <source>
        <dbReference type="ARBA" id="ARBA00022723"/>
    </source>
</evidence>
<keyword evidence="5" id="KW-0482">Metalloprotease</keyword>
<dbReference type="PROSITE" id="PS50249">
    <property type="entry name" value="MPN"/>
    <property type="match status" value="1"/>
</dbReference>
<evidence type="ECO:0000256" key="4">
    <source>
        <dbReference type="ARBA" id="ARBA00022833"/>
    </source>
</evidence>
<proteinExistence type="predicted"/>
<dbReference type="PANTHER" id="PTHR34858">
    <property type="entry name" value="CYSO-CYSTEINE PEPTIDASE"/>
    <property type="match status" value="1"/>
</dbReference>
<dbReference type="Gene3D" id="3.40.140.10">
    <property type="entry name" value="Cytidine Deaminase, domain 2"/>
    <property type="match status" value="1"/>
</dbReference>
<keyword evidence="2" id="KW-0479">Metal-binding</keyword>
<dbReference type="GO" id="GO:0008270">
    <property type="term" value="F:zinc ion binding"/>
    <property type="evidence" value="ECO:0007669"/>
    <property type="project" value="TreeGrafter"/>
</dbReference>
<dbReference type="Pfam" id="PF14464">
    <property type="entry name" value="Prok-JAB"/>
    <property type="match status" value="1"/>
</dbReference>
<evidence type="ECO:0000256" key="1">
    <source>
        <dbReference type="ARBA" id="ARBA00022670"/>
    </source>
</evidence>
<comment type="caution">
    <text evidence="7">The sequence shown here is derived from an EMBL/GenBank/DDBJ whole genome shotgun (WGS) entry which is preliminary data.</text>
</comment>
<dbReference type="InterPro" id="IPR037518">
    <property type="entry name" value="MPN"/>
</dbReference>
<dbReference type="CDD" id="cd08070">
    <property type="entry name" value="MPN_like"/>
    <property type="match status" value="1"/>
</dbReference>
<dbReference type="EMBL" id="METP01000009">
    <property type="protein sequence ID" value="OGC07102.1"/>
    <property type="molecule type" value="Genomic_DNA"/>
</dbReference>
<dbReference type="InterPro" id="IPR051929">
    <property type="entry name" value="VirAsm_ModProt"/>
</dbReference>
<dbReference type="FunFam" id="3.40.140.10:FF:000085">
    <property type="entry name" value="Mov34/MPN/PAD-1 family protein"/>
    <property type="match status" value="1"/>
</dbReference>
<dbReference type="InterPro" id="IPR000555">
    <property type="entry name" value="JAMM/MPN+_dom"/>
</dbReference>
<dbReference type="GO" id="GO:0006508">
    <property type="term" value="P:proteolysis"/>
    <property type="evidence" value="ECO:0007669"/>
    <property type="project" value="UniProtKB-KW"/>
</dbReference>
<evidence type="ECO:0000259" key="6">
    <source>
        <dbReference type="PROSITE" id="PS50249"/>
    </source>
</evidence>
<dbReference type="GO" id="GO:0008235">
    <property type="term" value="F:metalloexopeptidase activity"/>
    <property type="evidence" value="ECO:0007669"/>
    <property type="project" value="TreeGrafter"/>
</dbReference>